<evidence type="ECO:0000313" key="1">
    <source>
        <dbReference type="EMBL" id="GBN37919.1"/>
    </source>
</evidence>
<name>A0A4Y2NGX3_ARAVE</name>
<evidence type="ECO:0000313" key="2">
    <source>
        <dbReference type="Proteomes" id="UP000499080"/>
    </source>
</evidence>
<keyword evidence="2" id="KW-1185">Reference proteome</keyword>
<organism evidence="1 2">
    <name type="scientific">Araneus ventricosus</name>
    <name type="common">Orbweaver spider</name>
    <name type="synonym">Epeira ventricosa</name>
    <dbReference type="NCBI Taxonomy" id="182803"/>
    <lineage>
        <taxon>Eukaryota</taxon>
        <taxon>Metazoa</taxon>
        <taxon>Ecdysozoa</taxon>
        <taxon>Arthropoda</taxon>
        <taxon>Chelicerata</taxon>
        <taxon>Arachnida</taxon>
        <taxon>Araneae</taxon>
        <taxon>Araneomorphae</taxon>
        <taxon>Entelegynae</taxon>
        <taxon>Araneoidea</taxon>
        <taxon>Araneidae</taxon>
        <taxon>Araneus</taxon>
    </lineage>
</organism>
<dbReference type="Proteomes" id="UP000499080">
    <property type="component" value="Unassembled WGS sequence"/>
</dbReference>
<sequence>MNSRWLSRATGYLRFKTGAWLKLSFNAQAERYACTLSKPSVFWDGSRDPKQWSDDKDGTCSDILSPNFPTTPEAGCLTPDPRFKVIQATYTNDPWWNRKSYCPKPRPYHGLIN</sequence>
<reference evidence="1 2" key="1">
    <citation type="journal article" date="2019" name="Sci. Rep.">
        <title>Orb-weaving spider Araneus ventricosus genome elucidates the spidroin gene catalogue.</title>
        <authorList>
            <person name="Kono N."/>
            <person name="Nakamura H."/>
            <person name="Ohtoshi R."/>
            <person name="Moran D.A.P."/>
            <person name="Shinohara A."/>
            <person name="Yoshida Y."/>
            <person name="Fujiwara M."/>
            <person name="Mori M."/>
            <person name="Tomita M."/>
            <person name="Arakawa K."/>
        </authorList>
    </citation>
    <scope>NUCLEOTIDE SEQUENCE [LARGE SCALE GENOMIC DNA]</scope>
</reference>
<gene>
    <name evidence="1" type="ORF">AVEN_87953_1</name>
</gene>
<protein>
    <submittedName>
        <fullName evidence="1">Uncharacterized protein</fullName>
    </submittedName>
</protein>
<accession>A0A4Y2NGX3</accession>
<proteinExistence type="predicted"/>
<comment type="caution">
    <text evidence="1">The sequence shown here is derived from an EMBL/GenBank/DDBJ whole genome shotgun (WGS) entry which is preliminary data.</text>
</comment>
<dbReference type="AlphaFoldDB" id="A0A4Y2NGX3"/>
<dbReference type="EMBL" id="BGPR01009089">
    <property type="protein sequence ID" value="GBN37919.1"/>
    <property type="molecule type" value="Genomic_DNA"/>
</dbReference>